<evidence type="ECO:0000313" key="1">
    <source>
        <dbReference type="EMBL" id="KAL0199374.1"/>
    </source>
</evidence>
<dbReference type="Proteomes" id="UP001529510">
    <property type="component" value="Unassembled WGS sequence"/>
</dbReference>
<feature type="non-terminal residue" evidence="1">
    <location>
        <position position="59"/>
    </location>
</feature>
<reference evidence="1 2" key="1">
    <citation type="submission" date="2024-05" db="EMBL/GenBank/DDBJ databases">
        <title>Genome sequencing and assembly of Indian major carp, Cirrhinus mrigala (Hamilton, 1822).</title>
        <authorList>
            <person name="Mohindra V."/>
            <person name="Chowdhury L.M."/>
            <person name="Lal K."/>
            <person name="Jena J.K."/>
        </authorList>
    </citation>
    <scope>NUCLEOTIDE SEQUENCE [LARGE SCALE GENOMIC DNA]</scope>
    <source>
        <strain evidence="1">CM1030</strain>
        <tissue evidence="1">Blood</tissue>
    </source>
</reference>
<keyword evidence="2" id="KW-1185">Reference proteome</keyword>
<gene>
    <name evidence="1" type="ORF">M9458_007914</name>
</gene>
<comment type="caution">
    <text evidence="1">The sequence shown here is derived from an EMBL/GenBank/DDBJ whole genome shotgun (WGS) entry which is preliminary data.</text>
</comment>
<protein>
    <submittedName>
        <fullName evidence="1">Uncharacterized protein</fullName>
    </submittedName>
</protein>
<organism evidence="1 2">
    <name type="scientific">Cirrhinus mrigala</name>
    <name type="common">Mrigala</name>
    <dbReference type="NCBI Taxonomy" id="683832"/>
    <lineage>
        <taxon>Eukaryota</taxon>
        <taxon>Metazoa</taxon>
        <taxon>Chordata</taxon>
        <taxon>Craniata</taxon>
        <taxon>Vertebrata</taxon>
        <taxon>Euteleostomi</taxon>
        <taxon>Actinopterygii</taxon>
        <taxon>Neopterygii</taxon>
        <taxon>Teleostei</taxon>
        <taxon>Ostariophysi</taxon>
        <taxon>Cypriniformes</taxon>
        <taxon>Cyprinidae</taxon>
        <taxon>Labeoninae</taxon>
        <taxon>Labeonini</taxon>
        <taxon>Cirrhinus</taxon>
    </lineage>
</organism>
<evidence type="ECO:0000313" key="2">
    <source>
        <dbReference type="Proteomes" id="UP001529510"/>
    </source>
</evidence>
<accession>A0ABD0RLP5</accession>
<sequence length="59" mass="6707">MAHQIHVWSQDKLLSLRAVHVPGLLNMGADILLRQGLRPGEWAPLGLDAMVQMWPRLRL</sequence>
<dbReference type="EMBL" id="JAMKFB020000003">
    <property type="protein sequence ID" value="KAL0199374.1"/>
    <property type="molecule type" value="Genomic_DNA"/>
</dbReference>
<dbReference type="AlphaFoldDB" id="A0ABD0RLP5"/>
<name>A0ABD0RLP5_CIRMR</name>
<proteinExistence type="predicted"/>